<dbReference type="Proteomes" id="UP000033423">
    <property type="component" value="Unassembled WGS sequence"/>
</dbReference>
<reference evidence="1 2" key="1">
    <citation type="submission" date="2015-02" db="EMBL/GenBank/DDBJ databases">
        <title>Single-cell genomics of uncultivated deep-branching MTB reveals a conserved set of magnetosome genes.</title>
        <authorList>
            <person name="Kolinko S."/>
            <person name="Richter M."/>
            <person name="Glockner F.O."/>
            <person name="Brachmann A."/>
            <person name="Schuler D."/>
        </authorList>
    </citation>
    <scope>NUCLEOTIDE SEQUENCE [LARGE SCALE GENOMIC DNA]</scope>
    <source>
        <strain evidence="1">TM-1</strain>
    </source>
</reference>
<keyword evidence="2" id="KW-1185">Reference proteome</keyword>
<dbReference type="Gene3D" id="1.10.4030.10">
    <property type="entry name" value="Porin chaperone SurA, peptide-binding domain"/>
    <property type="match status" value="1"/>
</dbReference>
<dbReference type="InterPro" id="IPR027304">
    <property type="entry name" value="Trigger_fact/SurA_dom_sf"/>
</dbReference>
<gene>
    <name evidence="1" type="ORF">MBAV_002300</name>
</gene>
<proteinExistence type="predicted"/>
<evidence type="ECO:0000313" key="1">
    <source>
        <dbReference type="EMBL" id="KJU85506.1"/>
    </source>
</evidence>
<name>A0A0F3GUH3_9BACT</name>
<protein>
    <submittedName>
        <fullName evidence="1">Uncharacterized protein</fullName>
    </submittedName>
</protein>
<dbReference type="EMBL" id="LACI01000992">
    <property type="protein sequence ID" value="KJU85506.1"/>
    <property type="molecule type" value="Genomic_DNA"/>
</dbReference>
<sequence length="85" mass="9961">ELRLLDRVVAFVDETAITLSEFNEFHQSNPKMTQDEAIREMINRLLLKKEALKLKLSGTDDELIKQYEDLKIQSSVIIKNEDIER</sequence>
<feature type="non-terminal residue" evidence="1">
    <location>
        <position position="1"/>
    </location>
</feature>
<comment type="caution">
    <text evidence="1">The sequence shown here is derived from an EMBL/GenBank/DDBJ whole genome shotgun (WGS) entry which is preliminary data.</text>
</comment>
<dbReference type="SUPFAM" id="SSF109998">
    <property type="entry name" value="Triger factor/SurA peptide-binding domain-like"/>
    <property type="match status" value="1"/>
</dbReference>
<evidence type="ECO:0000313" key="2">
    <source>
        <dbReference type="Proteomes" id="UP000033423"/>
    </source>
</evidence>
<accession>A0A0F3GUH3</accession>
<organism evidence="1 2">
    <name type="scientific">Candidatus Magnetobacterium bavaricum</name>
    <dbReference type="NCBI Taxonomy" id="29290"/>
    <lineage>
        <taxon>Bacteria</taxon>
        <taxon>Pseudomonadati</taxon>
        <taxon>Nitrospirota</taxon>
        <taxon>Thermodesulfovibrionia</taxon>
        <taxon>Thermodesulfovibrionales</taxon>
        <taxon>Candidatus Magnetobacteriaceae</taxon>
        <taxon>Candidatus Magnetobacterium</taxon>
    </lineage>
</organism>
<dbReference type="AlphaFoldDB" id="A0A0F3GUH3"/>